<dbReference type="EMBL" id="CP046126">
    <property type="protein sequence ID" value="QGN31456.1"/>
    <property type="molecule type" value="Genomic_DNA"/>
</dbReference>
<organism evidence="1 2">
    <name type="scientific">Enterococcus casseliflavus</name>
    <name type="common">Enterococcus flavescens</name>
    <dbReference type="NCBI Taxonomy" id="37734"/>
    <lineage>
        <taxon>Bacteria</taxon>
        <taxon>Bacillati</taxon>
        <taxon>Bacillota</taxon>
        <taxon>Bacilli</taxon>
        <taxon>Lactobacillales</taxon>
        <taxon>Enterococcaceae</taxon>
        <taxon>Enterococcus</taxon>
    </lineage>
</organism>
<sequence length="57" mass="7010">MSYMIEKIVIRNFLDNNGIYYKVRKKRKLASDFGIFRDYENAYRRMEQLRKKGADKK</sequence>
<accession>A0ABD6Z542</accession>
<evidence type="ECO:0000313" key="1">
    <source>
        <dbReference type="EMBL" id="QGN31456.1"/>
    </source>
</evidence>
<dbReference type="AlphaFoldDB" id="A0ABD6Z542"/>
<gene>
    <name evidence="1" type="ORF">GFU50_18410</name>
</gene>
<geneLocation type="plasmid" evidence="1 2">
    <name>unnamed3</name>
</geneLocation>
<proteinExistence type="predicted"/>
<reference evidence="1 2" key="1">
    <citation type="submission" date="2019-11" db="EMBL/GenBank/DDBJ databases">
        <title>Detection and genome characteristic of a blood enterococcus casselifavus isolate from Zhengzhou,china.</title>
        <authorList>
            <person name="Wen P."/>
        </authorList>
    </citation>
    <scope>NUCLEOTIDE SEQUENCE [LARGE SCALE GENOMIC DNA]</scope>
    <source>
        <strain evidence="1 2">EC291</strain>
        <plasmid evidence="1 2">unnamed3</plasmid>
    </source>
</reference>
<name>A0ABD6Z542_ENTCA</name>
<dbReference type="Proteomes" id="UP000422837">
    <property type="component" value="Plasmid unnamed3"/>
</dbReference>
<evidence type="ECO:0000313" key="2">
    <source>
        <dbReference type="Proteomes" id="UP000422837"/>
    </source>
</evidence>
<protein>
    <submittedName>
        <fullName evidence="1">Uncharacterized protein</fullName>
    </submittedName>
</protein>
<dbReference type="RefSeq" id="WP_154694693.1">
    <property type="nucleotide sequence ID" value="NZ_CP046126.1"/>
</dbReference>
<keyword evidence="1" id="KW-0614">Plasmid</keyword>